<dbReference type="EMBL" id="WEZQ01000006">
    <property type="protein sequence ID" value="MYV16990.1"/>
    <property type="molecule type" value="Genomic_DNA"/>
</dbReference>
<organism evidence="3 4">
    <name type="scientific">Furfurilactobacillus milii</name>
    <dbReference type="NCBI Taxonomy" id="2888272"/>
    <lineage>
        <taxon>Bacteria</taxon>
        <taxon>Bacillati</taxon>
        <taxon>Bacillota</taxon>
        <taxon>Bacilli</taxon>
        <taxon>Lactobacillales</taxon>
        <taxon>Lactobacillaceae</taxon>
        <taxon>Furfurilactobacillus</taxon>
    </lineage>
</organism>
<dbReference type="GO" id="GO:0042802">
    <property type="term" value="F:identical protein binding"/>
    <property type="evidence" value="ECO:0007669"/>
    <property type="project" value="TreeGrafter"/>
</dbReference>
<dbReference type="Pfam" id="PF14501">
    <property type="entry name" value="HATPase_c_5"/>
    <property type="match status" value="1"/>
</dbReference>
<name>A0A6N9I214_9LACO</name>
<feature type="transmembrane region" description="Helical" evidence="1">
    <location>
        <begin position="202"/>
        <end position="221"/>
    </location>
</feature>
<keyword evidence="1" id="KW-0812">Transmembrane</keyword>
<evidence type="ECO:0000313" key="4">
    <source>
        <dbReference type="Proteomes" id="UP000449209"/>
    </source>
</evidence>
<evidence type="ECO:0000256" key="1">
    <source>
        <dbReference type="SAM" id="Phobius"/>
    </source>
</evidence>
<dbReference type="InterPro" id="IPR036890">
    <property type="entry name" value="HATPase_C_sf"/>
</dbReference>
<dbReference type="PANTHER" id="PTHR40448:SF1">
    <property type="entry name" value="TWO-COMPONENT SENSOR HISTIDINE KINASE"/>
    <property type="match status" value="1"/>
</dbReference>
<accession>A0A6N9I214</accession>
<dbReference type="Proteomes" id="UP000449209">
    <property type="component" value="Unassembled WGS sequence"/>
</dbReference>
<dbReference type="OrthoDB" id="1652078at2"/>
<dbReference type="SUPFAM" id="SSF55874">
    <property type="entry name" value="ATPase domain of HSP90 chaperone/DNA topoisomerase II/histidine kinase"/>
    <property type="match status" value="1"/>
</dbReference>
<feature type="domain" description="Sensor histidine kinase NatK-like C-terminal" evidence="2">
    <location>
        <begin position="346"/>
        <end position="444"/>
    </location>
</feature>
<keyword evidence="1" id="KW-1133">Transmembrane helix</keyword>
<feature type="transmembrane region" description="Helical" evidence="1">
    <location>
        <begin position="37"/>
        <end position="55"/>
    </location>
</feature>
<feature type="transmembrane region" description="Helical" evidence="1">
    <location>
        <begin position="100"/>
        <end position="125"/>
    </location>
</feature>
<feature type="transmembrane region" description="Helical" evidence="1">
    <location>
        <begin position="177"/>
        <end position="196"/>
    </location>
</feature>
<evidence type="ECO:0000313" key="3">
    <source>
        <dbReference type="EMBL" id="MYV16990.1"/>
    </source>
</evidence>
<dbReference type="Gene3D" id="3.30.565.10">
    <property type="entry name" value="Histidine kinase-like ATPase, C-terminal domain"/>
    <property type="match status" value="1"/>
</dbReference>
<protein>
    <submittedName>
        <fullName evidence="3">GHKL domain-containing protein</fullName>
    </submittedName>
</protein>
<proteinExistence type="predicted"/>
<dbReference type="AlphaFoldDB" id="A0A6N9I214"/>
<reference evidence="3 4" key="1">
    <citation type="journal article" date="2019" name="Appl. Environ. Microbiol.">
        <title>Genetic determinants of hydroxycinnamic acid metabolism in heterofermentative lactobacilli.</title>
        <authorList>
            <person name="Gaur G."/>
            <person name="Oh J.H."/>
            <person name="Filannino P."/>
            <person name="Gobbetti M."/>
            <person name="van Pijkeren J.P."/>
            <person name="Ganzle M.G."/>
        </authorList>
    </citation>
    <scope>NUCLEOTIDE SEQUENCE [LARGE SCALE GENOMIC DNA]</scope>
    <source>
        <strain evidence="3 4">C5</strain>
    </source>
</reference>
<evidence type="ECO:0000259" key="2">
    <source>
        <dbReference type="Pfam" id="PF14501"/>
    </source>
</evidence>
<feature type="transmembrane region" description="Helical" evidence="1">
    <location>
        <begin position="6"/>
        <end position="25"/>
    </location>
</feature>
<dbReference type="RefSeq" id="WP_161003428.1">
    <property type="nucleotide sequence ID" value="NZ_WEZQ01000006.1"/>
</dbReference>
<gene>
    <name evidence="3" type="ORF">GB993_05680</name>
</gene>
<comment type="caution">
    <text evidence="3">The sequence shown here is derived from an EMBL/GenBank/DDBJ whole genome shotgun (WGS) entry which is preliminary data.</text>
</comment>
<keyword evidence="1" id="KW-0472">Membrane</keyword>
<dbReference type="InterPro" id="IPR032834">
    <property type="entry name" value="NatK-like_C"/>
</dbReference>
<dbReference type="PANTHER" id="PTHR40448">
    <property type="entry name" value="TWO-COMPONENT SENSOR HISTIDINE KINASE"/>
    <property type="match status" value="1"/>
</dbReference>
<sequence>MLNTIVFLITSQSALLTWLFFSLAMRETITKRQVWTWFGLTLVAEAVGIGIMAWAPNWPHGFSSILPFFLINSLMLAWTTKIKWVTVVPLLVIFDSFRRFVGGVSGLLIQFFLTPTLTIYTRSIFKSNFNLSMELNQLIAVAIGFIVFIILGLWAGRFSNRYLLLRRLIALQPDGSDYTLVAIYFVVYFVSLSAALQQKLQLLTDLTMILGMLLGGFYYYLVLSRSEQTRSEQLLENLRGYDASVSRMNEEMHRVSHDYQNILLGLSYFVRRSNDKELQQYFAQVTHDNDQRIASMSNGDIERLRYLSSGYVKGLVYSKLLEAEKRHIKFEVRINEEIKLREERSVDLVRIFGNVLDNALDAAADSDQLVKLSATPTDACNVFQVTNTIPKNAKIDLSHASQMGVTSKKGHMGIGMSNIRRLARQGIKVEQTIDGQQFTTTIHVPRAQTK</sequence>
<feature type="transmembrane region" description="Helical" evidence="1">
    <location>
        <begin position="137"/>
        <end position="156"/>
    </location>
</feature>